<accession>A0A172ZI04</accession>
<dbReference type="Proteomes" id="UP000078148">
    <property type="component" value="Chromosome"/>
</dbReference>
<keyword evidence="1" id="KW-0732">Signal</keyword>
<evidence type="ECO:0000313" key="3">
    <source>
        <dbReference type="Proteomes" id="UP000078148"/>
    </source>
</evidence>
<dbReference type="RefSeq" id="WP_060535145.1">
    <property type="nucleotide sequence ID" value="NZ_CP013023.1"/>
</dbReference>
<sequence length="154" mass="17316">MKKWSALVLSVSLLAISLGTASASAAEVEKSNAVSSTAPNSHQAAAVQSSRYQGVENYHSVRFSIDFMETIMAGDSEPRGRFYQALEGAIGAPVIFYDFWNDHIIIKVIDKELTPEEAKVVKDKINSLQWLHETYNVPMDQEIITDIYWFDRWA</sequence>
<keyword evidence="3" id="KW-1185">Reference proteome</keyword>
<evidence type="ECO:0000313" key="2">
    <source>
        <dbReference type="EMBL" id="ANF97032.1"/>
    </source>
</evidence>
<dbReference type="AlphaFoldDB" id="A0A172ZI04"/>
<organism evidence="2 3">
    <name type="scientific">Paenibacillus bovis</name>
    <dbReference type="NCBI Taxonomy" id="1616788"/>
    <lineage>
        <taxon>Bacteria</taxon>
        <taxon>Bacillati</taxon>
        <taxon>Bacillota</taxon>
        <taxon>Bacilli</taxon>
        <taxon>Bacillales</taxon>
        <taxon>Paenibacillaceae</taxon>
        <taxon>Paenibacillus</taxon>
    </lineage>
</organism>
<dbReference type="OrthoDB" id="2664844at2"/>
<name>A0A172ZI04_9BACL</name>
<dbReference type="STRING" id="1616788.AR543_14150"/>
<proteinExistence type="predicted"/>
<reference evidence="2 3" key="2">
    <citation type="journal article" date="2016" name="Int. J. Syst. Evol. Microbiol.">
        <title>Paenibacillus bovis sp. nov., isolated from raw yak (Bos grunniens) milk.</title>
        <authorList>
            <person name="Gao C."/>
            <person name="Han J."/>
            <person name="Liu Z."/>
            <person name="Xu X."/>
            <person name="Hang F."/>
            <person name="Wu Z."/>
        </authorList>
    </citation>
    <scope>NUCLEOTIDE SEQUENCE [LARGE SCALE GENOMIC DNA]</scope>
    <source>
        <strain evidence="2 3">BD3526</strain>
    </source>
</reference>
<reference evidence="3" key="1">
    <citation type="submission" date="2015-10" db="EMBL/GenBank/DDBJ databases">
        <title>Genome of Paenibacillus bovis sp. nov.</title>
        <authorList>
            <person name="Wu Z."/>
            <person name="Gao C."/>
            <person name="Liu Z."/>
            <person name="Zheng H."/>
        </authorList>
    </citation>
    <scope>NUCLEOTIDE SEQUENCE [LARGE SCALE GENOMIC DNA]</scope>
    <source>
        <strain evidence="3">BD3526</strain>
    </source>
</reference>
<evidence type="ECO:0000256" key="1">
    <source>
        <dbReference type="SAM" id="SignalP"/>
    </source>
</evidence>
<dbReference type="EMBL" id="CP013023">
    <property type="protein sequence ID" value="ANF97032.1"/>
    <property type="molecule type" value="Genomic_DNA"/>
</dbReference>
<protein>
    <submittedName>
        <fullName evidence="2">Uncharacterized protein</fullName>
    </submittedName>
</protein>
<dbReference type="KEGG" id="pbv:AR543_14150"/>
<feature type="chain" id="PRO_5008005912" evidence="1">
    <location>
        <begin position="26"/>
        <end position="154"/>
    </location>
</feature>
<gene>
    <name evidence="2" type="ORF">AR543_14150</name>
</gene>
<feature type="signal peptide" evidence="1">
    <location>
        <begin position="1"/>
        <end position="25"/>
    </location>
</feature>